<dbReference type="PROSITE" id="PS00022">
    <property type="entry name" value="EGF_1"/>
    <property type="match status" value="1"/>
</dbReference>
<dbReference type="Pfam" id="PF23106">
    <property type="entry name" value="EGF_Teneurin"/>
    <property type="match status" value="1"/>
</dbReference>
<evidence type="ECO:0000256" key="3">
    <source>
        <dbReference type="ARBA" id="ARBA00022692"/>
    </source>
</evidence>
<comment type="caution">
    <text evidence="9">Lacks conserved residue(s) required for the propagation of feature annotation.</text>
</comment>
<feature type="compositionally biased region" description="Polar residues" evidence="10">
    <location>
        <begin position="13"/>
        <end position="23"/>
    </location>
</feature>
<dbReference type="GO" id="GO:0006508">
    <property type="term" value="P:proteolysis"/>
    <property type="evidence" value="ECO:0007669"/>
    <property type="project" value="InterPro"/>
</dbReference>
<feature type="domain" description="HIG1" evidence="14">
    <location>
        <begin position="467"/>
        <end position="559"/>
    </location>
</feature>
<name>A0A091D4V9_FUKDA</name>
<feature type="compositionally biased region" description="Polar residues" evidence="10">
    <location>
        <begin position="405"/>
        <end position="416"/>
    </location>
</feature>
<dbReference type="PROSITE" id="PS51503">
    <property type="entry name" value="HIG1"/>
    <property type="match status" value="1"/>
</dbReference>
<evidence type="ECO:0000256" key="4">
    <source>
        <dbReference type="ARBA" id="ARBA00022989"/>
    </source>
</evidence>
<keyword evidence="16" id="KW-1185">Reference proteome</keyword>
<keyword evidence="7" id="KW-0325">Glycoprotein</keyword>
<dbReference type="GO" id="GO:0004222">
    <property type="term" value="F:metalloendopeptidase activity"/>
    <property type="evidence" value="ECO:0007669"/>
    <property type="project" value="InterPro"/>
</dbReference>
<feature type="region of interest" description="Disordered" evidence="10">
    <location>
        <begin position="1"/>
        <end position="23"/>
    </location>
</feature>
<dbReference type="Pfam" id="PF01562">
    <property type="entry name" value="Pep_M12B_propep"/>
    <property type="match status" value="1"/>
</dbReference>
<dbReference type="InterPro" id="IPR000742">
    <property type="entry name" value="EGF"/>
</dbReference>
<evidence type="ECO:0000256" key="9">
    <source>
        <dbReference type="PROSITE-ProRule" id="PRU00076"/>
    </source>
</evidence>
<feature type="transmembrane region" description="Helical" evidence="11">
    <location>
        <begin position="360"/>
        <end position="383"/>
    </location>
</feature>
<reference evidence="15 16" key="1">
    <citation type="submission" date="2013-11" db="EMBL/GenBank/DDBJ databases">
        <title>The Damaraland mole rat (Fukomys damarensis) genome and evolution of African mole rats.</title>
        <authorList>
            <person name="Gladyshev V.N."/>
            <person name="Fang X."/>
        </authorList>
    </citation>
    <scope>NUCLEOTIDE SEQUENCE [LARGE SCALE GENOMIC DNA]</scope>
    <source>
        <tissue evidence="15">Liver</tissue>
    </source>
</reference>
<dbReference type="Pfam" id="PF01421">
    <property type="entry name" value="Reprolysin"/>
    <property type="match status" value="1"/>
</dbReference>
<evidence type="ECO:0000259" key="12">
    <source>
        <dbReference type="PROSITE" id="PS50026"/>
    </source>
</evidence>
<keyword evidence="6 9" id="KW-1015">Disulfide bond</keyword>
<feature type="domain" description="Peptidase M12B" evidence="13">
    <location>
        <begin position="180"/>
        <end position="337"/>
    </location>
</feature>
<evidence type="ECO:0000256" key="5">
    <source>
        <dbReference type="ARBA" id="ARBA00023136"/>
    </source>
</evidence>
<organism evidence="15 16">
    <name type="scientific">Fukomys damarensis</name>
    <name type="common">Damaraland mole rat</name>
    <name type="synonym">Cryptomys damarensis</name>
    <dbReference type="NCBI Taxonomy" id="885580"/>
    <lineage>
        <taxon>Eukaryota</taxon>
        <taxon>Metazoa</taxon>
        <taxon>Chordata</taxon>
        <taxon>Craniata</taxon>
        <taxon>Vertebrata</taxon>
        <taxon>Euteleostomi</taxon>
        <taxon>Mammalia</taxon>
        <taxon>Eutheria</taxon>
        <taxon>Euarchontoglires</taxon>
        <taxon>Glires</taxon>
        <taxon>Rodentia</taxon>
        <taxon>Hystricomorpha</taxon>
        <taxon>Bathyergidae</taxon>
        <taxon>Fukomys</taxon>
    </lineage>
</organism>
<evidence type="ECO:0000256" key="10">
    <source>
        <dbReference type="SAM" id="MobiDB-lite"/>
    </source>
</evidence>
<evidence type="ECO:0000256" key="11">
    <source>
        <dbReference type="SAM" id="Phobius"/>
    </source>
</evidence>
<dbReference type="Gene3D" id="2.10.25.10">
    <property type="entry name" value="Laminin"/>
    <property type="match status" value="1"/>
</dbReference>
<dbReference type="InterPro" id="IPR002870">
    <property type="entry name" value="Peptidase_M12B_N"/>
</dbReference>
<evidence type="ECO:0000256" key="7">
    <source>
        <dbReference type="ARBA" id="ARBA00023180"/>
    </source>
</evidence>
<keyword evidence="4 11" id="KW-1133">Transmembrane helix</keyword>
<dbReference type="FunFam" id="2.10.25.10:FF:000147">
    <property type="entry name" value="Disintegrin and metalloproteinase domain-containing protein 11"/>
    <property type="match status" value="1"/>
</dbReference>
<feature type="domain" description="EGF-like" evidence="12">
    <location>
        <begin position="298"/>
        <end position="335"/>
    </location>
</feature>
<dbReference type="GO" id="GO:0012505">
    <property type="term" value="C:endomembrane system"/>
    <property type="evidence" value="ECO:0007669"/>
    <property type="project" value="UniProtKB-SubCell"/>
</dbReference>
<dbReference type="Gene3D" id="3.40.390.10">
    <property type="entry name" value="Collagenase (Catalytic Domain)"/>
    <property type="match status" value="1"/>
</dbReference>
<keyword evidence="3 11" id="KW-0812">Transmembrane</keyword>
<comment type="subcellular location">
    <subcellularLocation>
        <location evidence="8">Endomembrane system</location>
        <topology evidence="8">Single-pass type I membrane protein</topology>
    </subcellularLocation>
    <subcellularLocation>
        <location evidence="1">Mitochondrion</location>
    </subcellularLocation>
</comment>
<evidence type="ECO:0000256" key="8">
    <source>
        <dbReference type="ARBA" id="ARBA00046288"/>
    </source>
</evidence>
<dbReference type="InterPro" id="IPR024079">
    <property type="entry name" value="MetalloPept_cat_dom_sf"/>
</dbReference>
<dbReference type="EMBL" id="KN123381">
    <property type="protein sequence ID" value="KFO25255.1"/>
    <property type="molecule type" value="Genomic_DNA"/>
</dbReference>
<accession>A0A091D4V9</accession>
<evidence type="ECO:0000256" key="2">
    <source>
        <dbReference type="ARBA" id="ARBA00022536"/>
    </source>
</evidence>
<sequence length="564" mass="60879">MLGRSTRLRDPSVSVSGPSDLSRDLSQQVAGRLSDWSQACVIRSLKKSIMDVLTGLRQPSSNGYWPFGKPAPCPQVVPRALRPAWPPCSVPSRCPTHSPSSSGSSAPHACHLCLGPDCSPAHLARVSFVIPAFNSNFTLDLELNHHLLSSEYVERHFSRQGTAQHSTVRRAHPTVHSETKYVELIVINDHQLFEQMRQSVVLTSNFAKSVVNLADVIYKEQLNTRIVLVAMETWADGDKIQVQDDLLETLARLMLYRQEGLPEPSDATHLFSYVEDGTACGPNMLCLGHRCLPASAFNFSTCPGSGERRVCSHHGVCSNEGKCICQPDWTGKDCSIHNPLPTAPPTAETERYKGPSGTNIIIGSIAGAVLVAAIVLGGTGWGFKRPLDLALPLKTLSRCTEPRDSCSQLGSPSWAPQTYAEEGPEGPKRHLPTPGATVSHQGGAVHVSSRSPAALDKAGVTLAPRMTADKGEWAPPEGAESVSEKLLRKSRESPLVPIGLAGCLGVATCRIYQLKARGSTKLSIHLIHTRVAAQACAVGAIMLGAVYSMYRDYSKRTVQDTRGK</sequence>
<dbReference type="GO" id="GO:0005739">
    <property type="term" value="C:mitochondrion"/>
    <property type="evidence" value="ECO:0007669"/>
    <property type="project" value="UniProtKB-SubCell"/>
</dbReference>
<evidence type="ECO:0000259" key="13">
    <source>
        <dbReference type="PROSITE" id="PS50215"/>
    </source>
</evidence>
<dbReference type="eggNOG" id="KOG3607">
    <property type="taxonomic scope" value="Eukaryota"/>
</dbReference>
<dbReference type="Proteomes" id="UP000028990">
    <property type="component" value="Unassembled WGS sequence"/>
</dbReference>
<gene>
    <name evidence="15" type="ORF">H920_13340</name>
</gene>
<dbReference type="PANTHER" id="PTHR11905:SF114">
    <property type="entry name" value="DISINTEGRIN AND METALLOPROTEINASE DOMAIN-CONTAINING PROTEIN 11"/>
    <property type="match status" value="1"/>
</dbReference>
<dbReference type="PROSITE" id="PS50026">
    <property type="entry name" value="EGF_3"/>
    <property type="match status" value="1"/>
</dbReference>
<dbReference type="GO" id="GO:0007229">
    <property type="term" value="P:integrin-mediated signaling pathway"/>
    <property type="evidence" value="ECO:0007669"/>
    <property type="project" value="UniProtKB-KW"/>
</dbReference>
<dbReference type="Pfam" id="PF04588">
    <property type="entry name" value="HIG_1_N"/>
    <property type="match status" value="1"/>
</dbReference>
<proteinExistence type="predicted"/>
<feature type="transmembrane region" description="Helical" evidence="11">
    <location>
        <begin position="532"/>
        <end position="550"/>
    </location>
</feature>
<feature type="disulfide bond" evidence="9">
    <location>
        <begin position="325"/>
        <end position="334"/>
    </location>
</feature>
<dbReference type="PROSITE" id="PS50215">
    <property type="entry name" value="ADAM_MEPRO"/>
    <property type="match status" value="1"/>
</dbReference>
<dbReference type="InterPro" id="IPR007667">
    <property type="entry name" value="Hypoxia_induced_domain"/>
</dbReference>
<evidence type="ECO:0000313" key="16">
    <source>
        <dbReference type="Proteomes" id="UP000028990"/>
    </source>
</evidence>
<evidence type="ECO:0000259" key="14">
    <source>
        <dbReference type="PROSITE" id="PS51503"/>
    </source>
</evidence>
<dbReference type="PANTHER" id="PTHR11905">
    <property type="entry name" value="ADAM A DISINTEGRIN AND METALLOPROTEASE DOMAIN"/>
    <property type="match status" value="1"/>
</dbReference>
<evidence type="ECO:0000256" key="6">
    <source>
        <dbReference type="ARBA" id="ARBA00023157"/>
    </source>
</evidence>
<evidence type="ECO:0000256" key="1">
    <source>
        <dbReference type="ARBA" id="ARBA00004173"/>
    </source>
</evidence>
<evidence type="ECO:0000313" key="15">
    <source>
        <dbReference type="EMBL" id="KFO25255.1"/>
    </source>
</evidence>
<keyword evidence="15" id="KW-0401">Integrin</keyword>
<dbReference type="SUPFAM" id="SSF55486">
    <property type="entry name" value="Metalloproteases ('zincins'), catalytic domain"/>
    <property type="match status" value="1"/>
</dbReference>
<dbReference type="AlphaFoldDB" id="A0A091D4V9"/>
<feature type="region of interest" description="Disordered" evidence="10">
    <location>
        <begin position="401"/>
        <end position="453"/>
    </location>
</feature>
<keyword evidence="5 11" id="KW-0472">Membrane</keyword>
<dbReference type="Gene3D" id="6.10.140.1320">
    <property type="match status" value="1"/>
</dbReference>
<protein>
    <submittedName>
        <fullName evidence="15">Disintegrin and metalloproteinase domain-containing protein 11</fullName>
    </submittedName>
</protein>
<keyword evidence="2 9" id="KW-0245">EGF-like domain</keyword>
<dbReference type="InterPro" id="IPR001590">
    <property type="entry name" value="Peptidase_M12B"/>
</dbReference>